<evidence type="ECO:0000256" key="3">
    <source>
        <dbReference type="ARBA" id="ARBA00023242"/>
    </source>
</evidence>
<sequence length="1093" mass="121619">MEAVTMQIAQLLNSTLSPDGAVVGSSTEALDRLSSHPDFSFSLIDLSIRGENQGLRIAAATYLKNFARRNLDGEQSSSKIGVQFRNRLVQALLQAEPVVLKVLVESFRVVITNEFVKENSWPELVPELQSVIQHSNLSSEGSNSQWNTVNALTVLQAIIRPFQYFLNPSDPKESVPPQLELIAKEILVPILATSRHMVSKILSVPIGAETEVERSLLIVCKCIYLAVRSYMPSPLVPMLPSFCLDLFGIMDSLSFKILNSENALLRLKTAKRIFFIFSSLVTRHRKHIDKLMPNIINCAYKVVTQSPNISKLDFLSERIISLAFDVISRVLETGQGWRIVSPHFSVLLDSAIFPALSMNQKDINEWEEDPDEYIRKNLPSDLDEISGWKEDLFTARKSAINLLGVISISKGPPMTASSNGSATSMKRKKGDRNRGKLQRRCIGELLVLPYLSKFPVPTGVSEDDTSKILTDYYGVLMAYGGLQDFLGEQNPTLTAALIKSRVLPLYSSPSCSPYLIATANWVLGELVSCLPEEMNADVYSSLLKAFVIPDFGDISCYPVRVSAAGAVAELLENDYLPPEWLPLLQAVVNRTDCDDDNESSVGFQLLSTVVEAGGENVAIHIPSIVSAFVGTISKHIPPIPEPWPQVVDRGFSALAVMAKTLENCMLEEVEDNELCEKWGTSRATTARAYSILLQQAWLPSAQQVGDNSTILPHHSCLDDASTLLLTVMRSVSESSAVAELKVTELLIVWSEMIAEWNAWEEVEDLSMFKCIRELVNLQRRCDIKYFFVGKMPSPPAPPVPQRSIIEGVGAFVSEAMSQYPSAIWRACTCVHAVLNVPRFSFETEGVKQSLVIAFTGASFSQFKKVRSKPSALWKPLLLAISSCYMCYPDMVEKVLEKEEHGFMVWGTALGSISKNSFEPALSGESEIKLAVITLVKVIERQLEARGGLNSQLTQDCFISLMELAIRFKEFQREQNEDDDPEDDDNDEDEETDDDDDDDEESEDDEHEETEEEFLDRYAKEAAALEDGLLVEEGDADVEDQELELGALNEVDEDRAVFLLIERCNQTLIIGNFLPSELVTGFLNAYPECSPFFR</sequence>
<evidence type="ECO:0000313" key="7">
    <source>
        <dbReference type="Proteomes" id="UP001419268"/>
    </source>
</evidence>
<dbReference type="PANTHER" id="PTHR10997">
    <property type="entry name" value="IMPORTIN-7, 8, 11"/>
    <property type="match status" value="1"/>
</dbReference>
<evidence type="ECO:0000256" key="1">
    <source>
        <dbReference type="ARBA" id="ARBA00004123"/>
    </source>
</evidence>
<keyword evidence="3" id="KW-0539">Nucleus</keyword>
<dbReference type="GO" id="GO:0005635">
    <property type="term" value="C:nuclear envelope"/>
    <property type="evidence" value="ECO:0007669"/>
    <property type="project" value="TreeGrafter"/>
</dbReference>
<feature type="compositionally biased region" description="Basic residues" evidence="4">
    <location>
        <begin position="425"/>
        <end position="435"/>
    </location>
</feature>
<dbReference type="InterPro" id="IPR001494">
    <property type="entry name" value="Importin-beta_N"/>
</dbReference>
<organism evidence="6 7">
    <name type="scientific">Stephania cephalantha</name>
    <dbReference type="NCBI Taxonomy" id="152367"/>
    <lineage>
        <taxon>Eukaryota</taxon>
        <taxon>Viridiplantae</taxon>
        <taxon>Streptophyta</taxon>
        <taxon>Embryophyta</taxon>
        <taxon>Tracheophyta</taxon>
        <taxon>Spermatophyta</taxon>
        <taxon>Magnoliopsida</taxon>
        <taxon>Ranunculales</taxon>
        <taxon>Menispermaceae</taxon>
        <taxon>Menispermoideae</taxon>
        <taxon>Cissampelideae</taxon>
        <taxon>Stephania</taxon>
    </lineage>
</organism>
<feature type="region of interest" description="Disordered" evidence="4">
    <location>
        <begin position="413"/>
        <end position="435"/>
    </location>
</feature>
<proteinExistence type="predicted"/>
<protein>
    <recommendedName>
        <fullName evidence="5">Importin N-terminal domain-containing protein</fullName>
    </recommendedName>
</protein>
<comment type="subcellular location">
    <subcellularLocation>
        <location evidence="1">Nucleus</location>
    </subcellularLocation>
</comment>
<gene>
    <name evidence="6" type="ORF">Scep_008774</name>
</gene>
<comment type="caution">
    <text evidence="6">The sequence shown here is derived from an EMBL/GenBank/DDBJ whole genome shotgun (WGS) entry which is preliminary data.</text>
</comment>
<evidence type="ECO:0000256" key="2">
    <source>
        <dbReference type="ARBA" id="ARBA00022448"/>
    </source>
</evidence>
<dbReference type="InterPro" id="IPR011989">
    <property type="entry name" value="ARM-like"/>
</dbReference>
<evidence type="ECO:0000256" key="4">
    <source>
        <dbReference type="SAM" id="MobiDB-lite"/>
    </source>
</evidence>
<feature type="domain" description="Importin N-terminal" evidence="5">
    <location>
        <begin position="26"/>
        <end position="94"/>
    </location>
</feature>
<evidence type="ECO:0000313" key="6">
    <source>
        <dbReference type="EMBL" id="KAK9139093.1"/>
    </source>
</evidence>
<dbReference type="EMBL" id="JBBNAG010000004">
    <property type="protein sequence ID" value="KAK9139093.1"/>
    <property type="molecule type" value="Genomic_DNA"/>
</dbReference>
<dbReference type="GO" id="GO:0006611">
    <property type="term" value="P:protein export from nucleus"/>
    <property type="evidence" value="ECO:0007669"/>
    <property type="project" value="TreeGrafter"/>
</dbReference>
<keyword evidence="7" id="KW-1185">Reference proteome</keyword>
<dbReference type="GO" id="GO:0005049">
    <property type="term" value="F:nuclear export signal receptor activity"/>
    <property type="evidence" value="ECO:0007669"/>
    <property type="project" value="TreeGrafter"/>
</dbReference>
<dbReference type="AlphaFoldDB" id="A0AAP0JRU2"/>
<accession>A0AAP0JRU2</accession>
<dbReference type="Proteomes" id="UP001419268">
    <property type="component" value="Unassembled WGS sequence"/>
</dbReference>
<feature type="region of interest" description="Disordered" evidence="4">
    <location>
        <begin position="971"/>
        <end position="1012"/>
    </location>
</feature>
<dbReference type="PANTHER" id="PTHR10997:SF29">
    <property type="entry name" value="ARM REPEAT SUPERFAMILY PROTEIN"/>
    <property type="match status" value="1"/>
</dbReference>
<feature type="compositionally biased region" description="Acidic residues" evidence="4">
    <location>
        <begin position="975"/>
        <end position="1012"/>
    </location>
</feature>
<reference evidence="6 7" key="1">
    <citation type="submission" date="2024-01" db="EMBL/GenBank/DDBJ databases">
        <title>Genome assemblies of Stephania.</title>
        <authorList>
            <person name="Yang L."/>
        </authorList>
    </citation>
    <scope>NUCLEOTIDE SEQUENCE [LARGE SCALE GENOMIC DNA]</scope>
    <source>
        <strain evidence="6">JXDWG</strain>
        <tissue evidence="6">Leaf</tissue>
    </source>
</reference>
<dbReference type="SUPFAM" id="SSF48371">
    <property type="entry name" value="ARM repeat"/>
    <property type="match status" value="1"/>
</dbReference>
<evidence type="ECO:0000259" key="5">
    <source>
        <dbReference type="PROSITE" id="PS50166"/>
    </source>
</evidence>
<keyword evidence="2" id="KW-0813">Transport</keyword>
<dbReference type="PROSITE" id="PS50166">
    <property type="entry name" value="IMPORTIN_B_NT"/>
    <property type="match status" value="1"/>
</dbReference>
<name>A0AAP0JRU2_9MAGN</name>
<dbReference type="Pfam" id="PF03810">
    <property type="entry name" value="IBN_N"/>
    <property type="match status" value="1"/>
</dbReference>
<feature type="compositionally biased region" description="Polar residues" evidence="4">
    <location>
        <begin position="415"/>
        <end position="424"/>
    </location>
</feature>
<dbReference type="InterPro" id="IPR016024">
    <property type="entry name" value="ARM-type_fold"/>
</dbReference>
<dbReference type="GO" id="GO:0005829">
    <property type="term" value="C:cytosol"/>
    <property type="evidence" value="ECO:0007669"/>
    <property type="project" value="TreeGrafter"/>
</dbReference>
<dbReference type="GO" id="GO:0006606">
    <property type="term" value="P:protein import into nucleus"/>
    <property type="evidence" value="ECO:0007669"/>
    <property type="project" value="TreeGrafter"/>
</dbReference>
<dbReference type="GO" id="GO:0031267">
    <property type="term" value="F:small GTPase binding"/>
    <property type="evidence" value="ECO:0007669"/>
    <property type="project" value="InterPro"/>
</dbReference>
<dbReference type="Gene3D" id="1.25.10.10">
    <property type="entry name" value="Leucine-rich Repeat Variant"/>
    <property type="match status" value="1"/>
</dbReference>